<evidence type="ECO:0000313" key="1">
    <source>
        <dbReference type="EMBL" id="MBK1815156.1"/>
    </source>
</evidence>
<protein>
    <submittedName>
        <fullName evidence="1">Uncharacterized protein</fullName>
    </submittedName>
</protein>
<dbReference type="Proteomes" id="UP000600139">
    <property type="component" value="Unassembled WGS sequence"/>
</dbReference>
<keyword evidence="2" id="KW-1185">Reference proteome</keyword>
<reference evidence="1" key="1">
    <citation type="submission" date="2021-01" db="EMBL/GenBank/DDBJ databases">
        <title>Modified the classification status of verrucomicrobia.</title>
        <authorList>
            <person name="Feng X."/>
        </authorList>
    </citation>
    <scope>NUCLEOTIDE SEQUENCE</scope>
    <source>
        <strain evidence="1">JCM 18052</strain>
    </source>
</reference>
<sequence>MSVSVLPPSIVTYDGNNSTITPYIVGFAFAKKEHLVVTVTSAKGVVTVLAPTTGYTVGGEGNPGGGTVKTTEAWDSSHKVAITRSVPLEQPFVYAEGQRIRMKTLEASLDWIVPQVQGVWNRLGTYAAALATHALNTTNPHAVTKAQVGLGNVDNTSDADKPINDATLVALAGVARTDIPNTWDEPNSFGTLTVREGSGTSLGGAVNIAFSEDSGTMLHLHSSSQEPGEDLFAIVYSNEFEGLFFVKKDGACSALSFTGNGAGLTNLSAAALGGTKAEFDAAASDGNFVWQGSPASVTNLTVTGNTVLGDATTDTITVSGRFASSLIPNGNNTLDLGASSFCYKDGWFAGSVVVPQMHGGTVANGSIHLQGTSNGTRTTSYLTLQRNGGFVGVGTAVPTTLVEVSGSTPEVTLTNTASSNKQWKCSLQGSGFKITETGQGDRLVISAGGAVSIGSGALSAGSITTTGTIAAGGQTELSATQAAATGASAISRDLLRGAYAELASDQTTAANTTLSDITGLGLTLPAGIYQLSGITMASPANSAMGIKVNISIVGTGTLFGFNTYHNSTSIQTTPYSLTSIAAFGDMRQTNGGVNGQPGVSEHHCILKVTSGSAVVKMQFAQHTSDAAPLTAKAGSHLRAVRIG</sequence>
<accession>A0A934R1E4</accession>
<gene>
    <name evidence="1" type="ORF">JIN84_06005</name>
</gene>
<organism evidence="1 2">
    <name type="scientific">Luteolibacter yonseiensis</name>
    <dbReference type="NCBI Taxonomy" id="1144680"/>
    <lineage>
        <taxon>Bacteria</taxon>
        <taxon>Pseudomonadati</taxon>
        <taxon>Verrucomicrobiota</taxon>
        <taxon>Verrucomicrobiia</taxon>
        <taxon>Verrucomicrobiales</taxon>
        <taxon>Verrucomicrobiaceae</taxon>
        <taxon>Luteolibacter</taxon>
    </lineage>
</organism>
<evidence type="ECO:0000313" key="2">
    <source>
        <dbReference type="Proteomes" id="UP000600139"/>
    </source>
</evidence>
<dbReference type="AlphaFoldDB" id="A0A934R1E4"/>
<dbReference type="EMBL" id="JAENIK010000005">
    <property type="protein sequence ID" value="MBK1815156.1"/>
    <property type="molecule type" value="Genomic_DNA"/>
</dbReference>
<name>A0A934R1E4_9BACT</name>
<proteinExistence type="predicted"/>
<dbReference type="RefSeq" id="WP_200350126.1">
    <property type="nucleotide sequence ID" value="NZ_BAABHZ010000005.1"/>
</dbReference>
<comment type="caution">
    <text evidence="1">The sequence shown here is derived from an EMBL/GenBank/DDBJ whole genome shotgun (WGS) entry which is preliminary data.</text>
</comment>